<dbReference type="EMBL" id="BAAAGE010000003">
    <property type="protein sequence ID" value="GAA0725829.1"/>
    <property type="molecule type" value="Genomic_DNA"/>
</dbReference>
<reference evidence="1 2" key="1">
    <citation type="journal article" date="2019" name="Int. J. Syst. Evol. Microbiol.">
        <title>The Global Catalogue of Microorganisms (GCM) 10K type strain sequencing project: providing services to taxonomists for standard genome sequencing and annotation.</title>
        <authorList>
            <consortium name="The Broad Institute Genomics Platform"/>
            <consortium name="The Broad Institute Genome Sequencing Center for Infectious Disease"/>
            <person name="Wu L."/>
            <person name="Ma J."/>
        </authorList>
    </citation>
    <scope>NUCLEOTIDE SEQUENCE [LARGE SCALE GENOMIC DNA]</scope>
    <source>
        <strain evidence="1 2">JCM 15974</strain>
    </source>
</reference>
<sequence length="163" mass="18427">MSKIENETFQLLKEVFTDLGWKPNIYENEMVCKLHCNLSSLSVELNAVISADIAQFFILIDSSINIPNNKKTIASEYLLRVNYELGAITFDMDFDTGDVRCKAAIDFKNGSISKMLMQNTILTGLKTADIYFPGLHKVILGNFDSSGIKEIIRNQEQTIHNKK</sequence>
<keyword evidence="2" id="KW-1185">Reference proteome</keyword>
<protein>
    <recommendedName>
        <fullName evidence="3">SCP2 domain-containing protein</fullName>
    </recommendedName>
</protein>
<organism evidence="1 2">
    <name type="scientific">Aquimarina litoralis</name>
    <dbReference type="NCBI Taxonomy" id="584605"/>
    <lineage>
        <taxon>Bacteria</taxon>
        <taxon>Pseudomonadati</taxon>
        <taxon>Bacteroidota</taxon>
        <taxon>Flavobacteriia</taxon>
        <taxon>Flavobacteriales</taxon>
        <taxon>Flavobacteriaceae</taxon>
        <taxon>Aquimarina</taxon>
    </lineage>
</organism>
<evidence type="ECO:0000313" key="1">
    <source>
        <dbReference type="EMBL" id="GAA0725829.1"/>
    </source>
</evidence>
<dbReference type="RefSeq" id="WP_343913280.1">
    <property type="nucleotide sequence ID" value="NZ_BAAAGE010000003.1"/>
</dbReference>
<evidence type="ECO:0008006" key="3">
    <source>
        <dbReference type="Google" id="ProtNLM"/>
    </source>
</evidence>
<accession>A0ABN1J1F1</accession>
<gene>
    <name evidence="1" type="ORF">GCM10009430_32080</name>
</gene>
<evidence type="ECO:0000313" key="2">
    <source>
        <dbReference type="Proteomes" id="UP001501758"/>
    </source>
</evidence>
<comment type="caution">
    <text evidence="1">The sequence shown here is derived from an EMBL/GenBank/DDBJ whole genome shotgun (WGS) entry which is preliminary data.</text>
</comment>
<proteinExistence type="predicted"/>
<dbReference type="Proteomes" id="UP001501758">
    <property type="component" value="Unassembled WGS sequence"/>
</dbReference>
<name>A0ABN1J1F1_9FLAO</name>